<evidence type="ECO:0000256" key="1">
    <source>
        <dbReference type="SAM" id="MobiDB-lite"/>
    </source>
</evidence>
<organism evidence="3 4">
    <name type="scientific">Hyphococcus aureus</name>
    <dbReference type="NCBI Taxonomy" id="2666033"/>
    <lineage>
        <taxon>Bacteria</taxon>
        <taxon>Pseudomonadati</taxon>
        <taxon>Pseudomonadota</taxon>
        <taxon>Alphaproteobacteria</taxon>
        <taxon>Parvularculales</taxon>
        <taxon>Parvularculaceae</taxon>
        <taxon>Hyphococcus</taxon>
    </lineage>
</organism>
<keyword evidence="2" id="KW-0732">Signal</keyword>
<feature type="region of interest" description="Disordered" evidence="1">
    <location>
        <begin position="52"/>
        <end position="71"/>
    </location>
</feature>
<protein>
    <recommendedName>
        <fullName evidence="5">Antifreeze protein</fullName>
    </recommendedName>
</protein>
<gene>
    <name evidence="3" type="ORF">ACFMB1_04295</name>
</gene>
<evidence type="ECO:0000313" key="3">
    <source>
        <dbReference type="EMBL" id="MFC6034750.1"/>
    </source>
</evidence>
<evidence type="ECO:0000256" key="2">
    <source>
        <dbReference type="SAM" id="SignalP"/>
    </source>
</evidence>
<accession>A0ABW1KRW0</accession>
<dbReference type="Proteomes" id="UP001596116">
    <property type="component" value="Unassembled WGS sequence"/>
</dbReference>
<dbReference type="RefSeq" id="WP_379879909.1">
    <property type="nucleotide sequence ID" value="NZ_JBHPON010000001.1"/>
</dbReference>
<keyword evidence="4" id="KW-1185">Reference proteome</keyword>
<name>A0ABW1KRW0_9PROT</name>
<proteinExistence type="predicted"/>
<evidence type="ECO:0008006" key="5">
    <source>
        <dbReference type="Google" id="ProtNLM"/>
    </source>
</evidence>
<sequence>MMKKVVSGALGAGLVLFGAQAFAGEWKFNPRACPDLVEDRYDRIEDRRDYRTDYGRRDRREDRHDRRENRRDEAITVCPSRAFYYQPDRRELRRANNRGRGYAWGHEARPPVKYDRRIGMYYRYAEGRKIYIRG</sequence>
<comment type="caution">
    <text evidence="3">The sequence shown here is derived from an EMBL/GenBank/DDBJ whole genome shotgun (WGS) entry which is preliminary data.</text>
</comment>
<feature type="signal peptide" evidence="2">
    <location>
        <begin position="1"/>
        <end position="23"/>
    </location>
</feature>
<dbReference type="EMBL" id="JBHPON010000001">
    <property type="protein sequence ID" value="MFC6034750.1"/>
    <property type="molecule type" value="Genomic_DNA"/>
</dbReference>
<reference evidence="3 4" key="1">
    <citation type="submission" date="2024-09" db="EMBL/GenBank/DDBJ databases">
        <authorList>
            <person name="Zhang Z.-H."/>
        </authorList>
    </citation>
    <scope>NUCLEOTIDE SEQUENCE [LARGE SCALE GENOMIC DNA]</scope>
    <source>
        <strain evidence="3 4">HHTR114</strain>
    </source>
</reference>
<evidence type="ECO:0000313" key="4">
    <source>
        <dbReference type="Proteomes" id="UP001596116"/>
    </source>
</evidence>
<feature type="chain" id="PRO_5046007156" description="Antifreeze protein" evidence="2">
    <location>
        <begin position="24"/>
        <end position="134"/>
    </location>
</feature>